<dbReference type="STRING" id="247490.KSU1_D0107"/>
<sequence>MSRTTITLPNSLLDELMSTVQAKSKTEAVIKAIKDEIRMKKTEKIKSMAGKMEFIKPADKLRHEDERLG</sequence>
<gene>
    <name evidence="1" type="ORF">KSU1_D0107</name>
</gene>
<organism evidence="1 2">
    <name type="scientific">Candidatus Jettenia caeni</name>
    <dbReference type="NCBI Taxonomy" id="247490"/>
    <lineage>
        <taxon>Bacteria</taxon>
        <taxon>Pseudomonadati</taxon>
        <taxon>Planctomycetota</taxon>
        <taxon>Candidatus Brocadiia</taxon>
        <taxon>Candidatus Brocadiales</taxon>
        <taxon>Candidatus Brocadiaceae</taxon>
        <taxon>Candidatus Jettenia</taxon>
    </lineage>
</organism>
<comment type="caution">
    <text evidence="1">The sequence shown here is derived from an EMBL/GenBank/DDBJ whole genome shotgun (WGS) entry which is preliminary data.</text>
</comment>
<dbReference type="OrthoDB" id="5397834at2"/>
<dbReference type="EMBL" id="BAFH01000004">
    <property type="protein sequence ID" value="GAB63416.1"/>
    <property type="molecule type" value="Genomic_DNA"/>
</dbReference>
<evidence type="ECO:0000313" key="2">
    <source>
        <dbReference type="Proteomes" id="UP000002985"/>
    </source>
</evidence>
<dbReference type="Proteomes" id="UP000002985">
    <property type="component" value="Unassembled WGS sequence"/>
</dbReference>
<dbReference type="eggNOG" id="ENOG502ZGCG">
    <property type="taxonomic scope" value="Bacteria"/>
</dbReference>
<reference evidence="1 2" key="1">
    <citation type="journal article" date="2012" name="FEBS Lett.">
        <title>Anammox organism KSU-1 expresses a NirK-type copper-containing nitrite reductase instead of a NirS-type with cytochrome cd1.</title>
        <authorList>
            <person name="Hira D."/>
            <person name="Toh H."/>
            <person name="Migita C.T."/>
            <person name="Okubo H."/>
            <person name="Nishiyama T."/>
            <person name="Hattori M."/>
            <person name="Furukawa K."/>
            <person name="Fujii T."/>
        </authorList>
    </citation>
    <scope>NUCLEOTIDE SEQUENCE [LARGE SCALE GENOMIC DNA]</scope>
</reference>
<keyword evidence="2" id="KW-1185">Reference proteome</keyword>
<dbReference type="AlphaFoldDB" id="I3INX1"/>
<proteinExistence type="predicted"/>
<name>I3INX1_9BACT</name>
<evidence type="ECO:0000313" key="1">
    <source>
        <dbReference type="EMBL" id="GAB63416.1"/>
    </source>
</evidence>
<accession>I3INX1</accession>
<protein>
    <recommendedName>
        <fullName evidence="3">DUF2191 domain-containing protein</fullName>
    </recommendedName>
</protein>
<evidence type="ECO:0008006" key="3">
    <source>
        <dbReference type="Google" id="ProtNLM"/>
    </source>
</evidence>